<keyword evidence="1" id="KW-0472">Membrane</keyword>
<accession>B8F1J1</accession>
<evidence type="ECO:0000313" key="2">
    <source>
        <dbReference type="EMBL" id="ACL34836.1"/>
    </source>
</evidence>
<keyword evidence="3" id="KW-1185">Reference proteome</keyword>
<sequence length="56" mass="6723">MKELSPLVFLNFVHAFSLLELFILILRLKWSDLCIVMFFLLKEKKPPKRLFLEVTN</sequence>
<evidence type="ECO:0000313" key="3">
    <source>
        <dbReference type="Proteomes" id="UP000006103"/>
    </source>
</evidence>
<reference evidence="2 3" key="1">
    <citation type="journal article" date="2011" name="J. Bacteriol.">
        <title>Whole-genome sequences of two Borrelia afzelii and two Borrelia garinii Lyme disease agent isolates.</title>
        <authorList>
            <person name="Casjens S.R."/>
            <person name="Mongodin E.F."/>
            <person name="Qiu W.-G."/>
            <person name="Dunn J.J."/>
            <person name="Luft B.J."/>
            <person name="Fraser-Liggett C.M."/>
            <person name="Schutzer S.E."/>
        </authorList>
    </citation>
    <scope>NUCLEOTIDE SEQUENCE [LARGE SCALE GENOMIC DNA]</scope>
    <source>
        <strain evidence="2 3">PBr</strain>
    </source>
</reference>
<gene>
    <name evidence="2" type="ORF">BGAPBR_A0018</name>
</gene>
<dbReference type="EMBL" id="CP001308">
    <property type="protein sequence ID" value="ACL34836.1"/>
    <property type="molecule type" value="Genomic_DNA"/>
</dbReference>
<keyword evidence="2" id="KW-0614">Plasmid</keyword>
<protein>
    <submittedName>
        <fullName evidence="2">Uncharacterized protein</fullName>
    </submittedName>
</protein>
<keyword evidence="1" id="KW-1133">Transmembrane helix</keyword>
<geneLocation type="plasmid" evidence="2 3">
    <name>PBr_lp54</name>
</geneLocation>
<dbReference type="Proteomes" id="UP000006103">
    <property type="component" value="Plasmid PBr_lp54"/>
</dbReference>
<keyword evidence="1" id="KW-0812">Transmembrane</keyword>
<evidence type="ECO:0000256" key="1">
    <source>
        <dbReference type="SAM" id="Phobius"/>
    </source>
</evidence>
<organism evidence="2 3">
    <name type="scientific">Borreliella garinii PBr</name>
    <dbReference type="NCBI Taxonomy" id="498743"/>
    <lineage>
        <taxon>Bacteria</taxon>
        <taxon>Pseudomonadati</taxon>
        <taxon>Spirochaetota</taxon>
        <taxon>Spirochaetia</taxon>
        <taxon>Spirochaetales</taxon>
        <taxon>Borreliaceae</taxon>
        <taxon>Borreliella</taxon>
    </lineage>
</organism>
<name>B8F1J1_BORGR</name>
<feature type="transmembrane region" description="Helical" evidence="1">
    <location>
        <begin position="12"/>
        <end position="41"/>
    </location>
</feature>
<proteinExistence type="predicted"/>
<dbReference type="AlphaFoldDB" id="B8F1J1"/>
<dbReference type="RefSeq" id="WP_015939530.1">
    <property type="nucleotide sequence ID" value="NC_011859.1"/>
</dbReference>